<evidence type="ECO:0000256" key="2">
    <source>
        <dbReference type="SAM" id="MobiDB-lite"/>
    </source>
</evidence>
<dbReference type="GO" id="GO:0003735">
    <property type="term" value="F:structural constituent of ribosome"/>
    <property type="evidence" value="ECO:0007669"/>
    <property type="project" value="InterPro"/>
</dbReference>
<evidence type="ECO:0000259" key="3">
    <source>
        <dbReference type="Pfam" id="PF10213"/>
    </source>
</evidence>
<dbReference type="InterPro" id="IPR019349">
    <property type="entry name" value="Ribosomal_mS35_mit"/>
</dbReference>
<evidence type="ECO:0000256" key="1">
    <source>
        <dbReference type="SAM" id="Coils"/>
    </source>
</evidence>
<feature type="region of interest" description="Disordered" evidence="2">
    <location>
        <begin position="346"/>
        <end position="371"/>
    </location>
</feature>
<protein>
    <recommendedName>
        <fullName evidence="3">Small ribosomal subunit protein mS35 mitochondrial conserved domain-containing protein</fullName>
    </recommendedName>
</protein>
<evidence type="ECO:0000313" key="4">
    <source>
        <dbReference type="EMBL" id="ELR15045.1"/>
    </source>
</evidence>
<evidence type="ECO:0000313" key="5">
    <source>
        <dbReference type="Proteomes" id="UP000011083"/>
    </source>
</evidence>
<dbReference type="GO" id="GO:0032543">
    <property type="term" value="P:mitochondrial translation"/>
    <property type="evidence" value="ECO:0007669"/>
    <property type="project" value="InterPro"/>
</dbReference>
<dbReference type="GeneID" id="14915659"/>
<dbReference type="KEGG" id="acan:ACA1_214330"/>
<dbReference type="InterPro" id="IPR039848">
    <property type="entry name" value="Ribosomal_mS35_mt"/>
</dbReference>
<dbReference type="Pfam" id="PF10213">
    <property type="entry name" value="MRP-S28"/>
    <property type="match status" value="1"/>
</dbReference>
<dbReference type="STRING" id="1257118.L8GPX5"/>
<feature type="coiled-coil region" evidence="1">
    <location>
        <begin position="85"/>
        <end position="116"/>
    </location>
</feature>
<proteinExistence type="predicted"/>
<organism evidence="4 5">
    <name type="scientific">Acanthamoeba castellanii (strain ATCC 30010 / Neff)</name>
    <dbReference type="NCBI Taxonomy" id="1257118"/>
    <lineage>
        <taxon>Eukaryota</taxon>
        <taxon>Amoebozoa</taxon>
        <taxon>Discosea</taxon>
        <taxon>Longamoebia</taxon>
        <taxon>Centramoebida</taxon>
        <taxon>Acanthamoebidae</taxon>
        <taxon>Acanthamoeba</taxon>
    </lineage>
</organism>
<dbReference type="Proteomes" id="UP000011083">
    <property type="component" value="Unassembled WGS sequence"/>
</dbReference>
<feature type="domain" description="Small ribosomal subunit protein mS35 mitochondrial conserved" evidence="3">
    <location>
        <begin position="517"/>
        <end position="587"/>
    </location>
</feature>
<dbReference type="PANTHER" id="PTHR13490">
    <property type="entry name" value="MITOCHONDRIAL 28S RIBOSOMAL PROTEIN S28"/>
    <property type="match status" value="1"/>
</dbReference>
<dbReference type="AlphaFoldDB" id="L8GPX5"/>
<sequence>MTQQEESSDSIKHLLKGPVTPLTIFATSPPPEPHPSTYQVPAAAADGATLDFRLSFAFPTVQKIKEERFKEEMGVFKILYERPFLQEYKNVMQEKKQQKKSERAAAKKAKKEMKKLGLLPNDRKKTLFELEQDRQRKPLRHSTPPKPYFNFIATHSEKEIYDRLYPEFFGDTREHVENLVPHKHDGYVWNTFFDPENPSDYPNQADAEGDVWETLNMSAEEQLSEQEKEARLATWEMDPARFKGKWTPRAWTKEDLELSHIKQSSRSTAFSPRRTRPPLAIADKIDDNEESVLLLFEDDAQKKPAAVPEQKGTEDEIANLLNAVLPPTEKDQSHAALLDALMPAGQPQEQAQPESGAAASEPTTTTAAATEQELAEWRAKVDKFQDGLKKRIRDGATEETIEEDVINFITAEGGGAQDEAEEDEIDWESRLQDIPGLDQPGEGGFKALFSLFQEAMQRSREREARLHKLQEHVKVLFDESPKKKVFANEPIPGEPAIEFIHSYTMDPDVTMGSLARREFLQRKVVLKVHVPSLSLPPPVQQRLADLVGTRYDARSGWLKLVGDKHPNRHLNQKHLTLLMRELLNESFLADSRFTPLTDLSIEDPSSLRRKYSLPTNLQNIFDGKTGKGGWEYKMFTFSQLDGRFPSAQESTEEAAKLRQRLASALSL</sequence>
<reference evidence="4 5" key="1">
    <citation type="journal article" date="2013" name="Genome Biol.">
        <title>Genome of Acanthamoeba castellanii highlights extensive lateral gene transfer and early evolution of tyrosine kinase signaling.</title>
        <authorList>
            <person name="Clarke M."/>
            <person name="Lohan A.J."/>
            <person name="Liu B."/>
            <person name="Lagkouvardos I."/>
            <person name="Roy S."/>
            <person name="Zafar N."/>
            <person name="Bertelli C."/>
            <person name="Schilde C."/>
            <person name="Kianianmomeni A."/>
            <person name="Burglin T.R."/>
            <person name="Frech C."/>
            <person name="Turcotte B."/>
            <person name="Kopec K.O."/>
            <person name="Synnott J.M."/>
            <person name="Choo C."/>
            <person name="Paponov I."/>
            <person name="Finkler A."/>
            <person name="Soon Heng Tan C."/>
            <person name="Hutchins A.P."/>
            <person name="Weinmeier T."/>
            <person name="Rattei T."/>
            <person name="Chu J.S."/>
            <person name="Gimenez G."/>
            <person name="Irimia M."/>
            <person name="Rigden D.J."/>
            <person name="Fitzpatrick D.A."/>
            <person name="Lorenzo-Morales J."/>
            <person name="Bateman A."/>
            <person name="Chiu C.H."/>
            <person name="Tang P."/>
            <person name="Hegemann P."/>
            <person name="Fromm H."/>
            <person name="Raoult D."/>
            <person name="Greub G."/>
            <person name="Miranda-Saavedra D."/>
            <person name="Chen N."/>
            <person name="Nash P."/>
            <person name="Ginger M.L."/>
            <person name="Horn M."/>
            <person name="Schaap P."/>
            <person name="Caler L."/>
            <person name="Loftus B."/>
        </authorList>
    </citation>
    <scope>NUCLEOTIDE SEQUENCE [LARGE SCALE GENOMIC DNA]</scope>
    <source>
        <strain evidence="4 5">Neff</strain>
    </source>
</reference>
<dbReference type="VEuPathDB" id="AmoebaDB:ACA1_214330"/>
<accession>L8GPX5</accession>
<name>L8GPX5_ACACF</name>
<keyword evidence="1" id="KW-0175">Coiled coil</keyword>
<dbReference type="PANTHER" id="PTHR13490:SF0">
    <property type="entry name" value="SMALL RIBOSOMAL SUBUNIT PROTEIN MS35"/>
    <property type="match status" value="1"/>
</dbReference>
<keyword evidence="5" id="KW-1185">Reference proteome</keyword>
<dbReference type="RefSeq" id="XP_004337058.1">
    <property type="nucleotide sequence ID" value="XM_004337010.1"/>
</dbReference>
<dbReference type="GO" id="GO:0005763">
    <property type="term" value="C:mitochondrial small ribosomal subunit"/>
    <property type="evidence" value="ECO:0007669"/>
    <property type="project" value="TreeGrafter"/>
</dbReference>
<gene>
    <name evidence="4" type="ORF">ACA1_214330</name>
</gene>
<dbReference type="EMBL" id="KB008036">
    <property type="protein sequence ID" value="ELR15045.1"/>
    <property type="molecule type" value="Genomic_DNA"/>
</dbReference>